<dbReference type="InterPro" id="IPR000620">
    <property type="entry name" value="EamA_dom"/>
</dbReference>
<keyword evidence="5 7" id="KW-1133">Transmembrane helix</keyword>
<feature type="transmembrane region" description="Helical" evidence="7">
    <location>
        <begin position="68"/>
        <end position="85"/>
    </location>
</feature>
<name>A0ABU6MG92_9BACI</name>
<comment type="subcellular location">
    <subcellularLocation>
        <location evidence="1">Cell membrane</location>
        <topology evidence="1">Multi-pass membrane protein</topology>
    </subcellularLocation>
</comment>
<feature type="domain" description="EamA" evidence="8">
    <location>
        <begin position="10"/>
        <end position="140"/>
    </location>
</feature>
<organism evidence="9 10">
    <name type="scientific">Heyndrickxia acidicola</name>
    <dbReference type="NCBI Taxonomy" id="209389"/>
    <lineage>
        <taxon>Bacteria</taxon>
        <taxon>Bacillati</taxon>
        <taxon>Bacillota</taxon>
        <taxon>Bacilli</taxon>
        <taxon>Bacillales</taxon>
        <taxon>Bacillaceae</taxon>
        <taxon>Heyndrickxia</taxon>
    </lineage>
</organism>
<evidence type="ECO:0000256" key="7">
    <source>
        <dbReference type="SAM" id="Phobius"/>
    </source>
</evidence>
<evidence type="ECO:0000259" key="8">
    <source>
        <dbReference type="Pfam" id="PF00892"/>
    </source>
</evidence>
<accession>A0ABU6MG92</accession>
<evidence type="ECO:0000256" key="2">
    <source>
        <dbReference type="ARBA" id="ARBA00007362"/>
    </source>
</evidence>
<keyword evidence="10" id="KW-1185">Reference proteome</keyword>
<proteinExistence type="inferred from homology"/>
<comment type="caution">
    <text evidence="9">The sequence shown here is derived from an EMBL/GenBank/DDBJ whole genome shotgun (WGS) entry which is preliminary data.</text>
</comment>
<keyword evidence="4 7" id="KW-0812">Transmembrane</keyword>
<dbReference type="RefSeq" id="WP_066268818.1">
    <property type="nucleotide sequence ID" value="NZ_JARMAB010000012.1"/>
</dbReference>
<dbReference type="EMBL" id="JARMAB010000012">
    <property type="protein sequence ID" value="MED1203433.1"/>
    <property type="molecule type" value="Genomic_DNA"/>
</dbReference>
<evidence type="ECO:0000256" key="3">
    <source>
        <dbReference type="ARBA" id="ARBA00022475"/>
    </source>
</evidence>
<protein>
    <submittedName>
        <fullName evidence="9">DMT family transporter</fullName>
    </submittedName>
</protein>
<feature type="transmembrane region" description="Helical" evidence="7">
    <location>
        <begin position="124"/>
        <end position="144"/>
    </location>
</feature>
<evidence type="ECO:0000256" key="6">
    <source>
        <dbReference type="ARBA" id="ARBA00023136"/>
    </source>
</evidence>
<evidence type="ECO:0000256" key="5">
    <source>
        <dbReference type="ARBA" id="ARBA00022989"/>
    </source>
</evidence>
<feature type="transmembrane region" description="Helical" evidence="7">
    <location>
        <begin position="269"/>
        <end position="289"/>
    </location>
</feature>
<dbReference type="InterPro" id="IPR037185">
    <property type="entry name" value="EmrE-like"/>
</dbReference>
<evidence type="ECO:0000313" key="9">
    <source>
        <dbReference type="EMBL" id="MED1203433.1"/>
    </source>
</evidence>
<feature type="transmembrane region" description="Helical" evidence="7">
    <location>
        <begin position="177"/>
        <end position="197"/>
    </location>
</feature>
<feature type="transmembrane region" description="Helical" evidence="7">
    <location>
        <begin position="37"/>
        <end position="56"/>
    </location>
</feature>
<feature type="transmembrane region" description="Helical" evidence="7">
    <location>
        <begin position="244"/>
        <end position="263"/>
    </location>
</feature>
<feature type="transmembrane region" description="Helical" evidence="7">
    <location>
        <begin position="150"/>
        <end position="170"/>
    </location>
</feature>
<keyword evidence="3" id="KW-1003">Cell membrane</keyword>
<dbReference type="SUPFAM" id="SSF103481">
    <property type="entry name" value="Multidrug resistance efflux transporter EmrE"/>
    <property type="match status" value="2"/>
</dbReference>
<dbReference type="PANTHER" id="PTHR32322">
    <property type="entry name" value="INNER MEMBRANE TRANSPORTER"/>
    <property type="match status" value="1"/>
</dbReference>
<feature type="domain" description="EamA" evidence="8">
    <location>
        <begin position="151"/>
        <end position="286"/>
    </location>
</feature>
<dbReference type="PANTHER" id="PTHR32322:SF18">
    <property type="entry name" value="S-ADENOSYLMETHIONINE_S-ADENOSYLHOMOCYSTEINE TRANSPORTER"/>
    <property type="match status" value="1"/>
</dbReference>
<feature type="transmembrane region" description="Helical" evidence="7">
    <location>
        <begin position="12"/>
        <end position="31"/>
    </location>
</feature>
<keyword evidence="6 7" id="KW-0472">Membrane</keyword>
<feature type="transmembrane region" description="Helical" evidence="7">
    <location>
        <begin position="217"/>
        <end position="237"/>
    </location>
</feature>
<reference evidence="9 10" key="1">
    <citation type="submission" date="2023-03" db="EMBL/GenBank/DDBJ databases">
        <title>Bacillus Genome Sequencing.</title>
        <authorList>
            <person name="Dunlap C."/>
        </authorList>
    </citation>
    <scope>NUCLEOTIDE SEQUENCE [LARGE SCALE GENOMIC DNA]</scope>
    <source>
        <strain evidence="9 10">B-23453</strain>
    </source>
</reference>
<evidence type="ECO:0000313" key="10">
    <source>
        <dbReference type="Proteomes" id="UP001341444"/>
    </source>
</evidence>
<dbReference type="Proteomes" id="UP001341444">
    <property type="component" value="Unassembled WGS sequence"/>
</dbReference>
<evidence type="ECO:0000256" key="1">
    <source>
        <dbReference type="ARBA" id="ARBA00004651"/>
    </source>
</evidence>
<dbReference type="Pfam" id="PF00892">
    <property type="entry name" value="EamA"/>
    <property type="match status" value="2"/>
</dbReference>
<evidence type="ECO:0000256" key="4">
    <source>
        <dbReference type="ARBA" id="ARBA00022692"/>
    </source>
</evidence>
<dbReference type="InterPro" id="IPR050638">
    <property type="entry name" value="AA-Vitamin_Transporters"/>
</dbReference>
<gene>
    <name evidence="9" type="ORF">P4T90_10115</name>
</gene>
<comment type="similarity">
    <text evidence="2">Belongs to the EamA transporter family.</text>
</comment>
<feature type="transmembrane region" description="Helical" evidence="7">
    <location>
        <begin position="97"/>
        <end position="117"/>
    </location>
</feature>
<sequence>MKEISRTKSALILAFLVIIWGINWPLSKLALIYTPPLLFAGIRTFLGGLILLIFALPKWKELRFKENWHLYTISAVLNIIMFYGLQTIGLGYMPAGLFSAIVFIEPVLLGIFSWIWLGESMYGLKIAGLALGFAGVAVISSGGFTGSLSVTGILLALGSALGWGLGTVFVKKTGGRVNSIWMVTMQLLIGGLILMGTGTGIERWSEIQWNTAFISDLLFISIFVIAFGWLAFFTLVGSGEASKVGSYTFLIPLIAIIVSSLLLHESITINLVAGLIFILLSICLVNMPVKNRKRGKPNDAEPVQQIQ</sequence>